<sequence>MKTPKKRNTQNGGKQQIVRREETLPRIGVFGVGYFKYWSQFDGLLEALLEKQQVLIEKINTNQVEVVDFGLVDDAQTAYDLVPRLKAANLDLIFCDMLTYATSSTFGVIIKNCETPIVLVALQPDKAMDYSRASTYMQLYNDDICSLPEFAGVAVRLGKEVPEVIIGTLYDDPEAEALIGEYCRIAKVLHGLKTARIGHIGHPIEAMLDMHTDATMLTAHFGVHVVQCEANQIVNQYVNQVTEAEVAQEEKRILSFFDTPDPVSDPISEKLKPADLSVAAKASLALKKFVTAEDLDGLAYYYNGEANSPTELVMSNLIVGNSLLTSSGFPMCGESDLKTCLAMFIMDRLGIGGSFAEFHPVDFKENFVLVGHDGPHNISIAQGKPVLRSLKKYHGKPGFGAGVEFKIKEGPITMLSIGSTFEGKFKFVIAEGESVAGPIPPTGNTNTRGFFKPDVRTFLTKWIKEGPTHHFALGIGHHASSIQKISNYLTIESVIVS</sequence>
<dbReference type="SUPFAM" id="SSF53743">
    <property type="entry name" value="FucI/AraA N-terminal and middle domains"/>
    <property type="match status" value="1"/>
</dbReference>
<keyword evidence="4 7" id="KW-0413">Isomerase</keyword>
<evidence type="ECO:0000256" key="1">
    <source>
        <dbReference type="ARBA" id="ARBA00022723"/>
    </source>
</evidence>
<organism evidence="7 8">
    <name type="scientific">Cyclobacterium jeungdonense</name>
    <dbReference type="NCBI Taxonomy" id="708087"/>
    <lineage>
        <taxon>Bacteria</taxon>
        <taxon>Pseudomonadati</taxon>
        <taxon>Bacteroidota</taxon>
        <taxon>Cytophagia</taxon>
        <taxon>Cytophagales</taxon>
        <taxon>Cyclobacteriaceae</taxon>
        <taxon>Cyclobacterium</taxon>
    </lineage>
</organism>
<dbReference type="Proteomes" id="UP001236663">
    <property type="component" value="Unassembled WGS sequence"/>
</dbReference>
<dbReference type="CDD" id="cd00578">
    <property type="entry name" value="L-fuc_L-ara-isomerases"/>
    <property type="match status" value="1"/>
</dbReference>
<dbReference type="PANTHER" id="PTHR38464:SF1">
    <property type="entry name" value="L-ARABINOSE ISOMERASE"/>
    <property type="match status" value="1"/>
</dbReference>
<proteinExistence type="predicted"/>
<dbReference type="InterPro" id="IPR004216">
    <property type="entry name" value="Fuc/Ara_isomerase_C"/>
</dbReference>
<evidence type="ECO:0000259" key="6">
    <source>
        <dbReference type="Pfam" id="PF02952"/>
    </source>
</evidence>
<evidence type="ECO:0000256" key="4">
    <source>
        <dbReference type="ARBA" id="ARBA00023235"/>
    </source>
</evidence>
<dbReference type="GO" id="GO:0016853">
    <property type="term" value="F:isomerase activity"/>
    <property type="evidence" value="ECO:0007669"/>
    <property type="project" value="UniProtKB-KW"/>
</dbReference>
<protein>
    <submittedName>
        <fullName evidence="7">L-fucose/L-arabinose isomerase family protein</fullName>
    </submittedName>
</protein>
<keyword evidence="1" id="KW-0479">Metal-binding</keyword>
<feature type="domain" description="L-fucose isomerase C-terminal" evidence="6">
    <location>
        <begin position="398"/>
        <end position="492"/>
    </location>
</feature>
<keyword evidence="8" id="KW-1185">Reference proteome</keyword>
<gene>
    <name evidence="7" type="ORF">QWZ15_11795</name>
</gene>
<keyword evidence="3" id="KW-0464">Manganese</keyword>
<dbReference type="RefSeq" id="WP_163386800.1">
    <property type="nucleotide sequence ID" value="NZ_JAUFQS010000010.1"/>
</dbReference>
<dbReference type="EMBL" id="JAUFQS010000010">
    <property type="protein sequence ID" value="MDN3688515.1"/>
    <property type="molecule type" value="Genomic_DNA"/>
</dbReference>
<reference evidence="8" key="1">
    <citation type="journal article" date="2019" name="Int. J. Syst. Evol. Microbiol.">
        <title>The Global Catalogue of Microorganisms (GCM) 10K type strain sequencing project: providing services to taxonomists for standard genome sequencing and annotation.</title>
        <authorList>
            <consortium name="The Broad Institute Genomics Platform"/>
            <consortium name="The Broad Institute Genome Sequencing Center for Infectious Disease"/>
            <person name="Wu L."/>
            <person name="Ma J."/>
        </authorList>
    </citation>
    <scope>NUCLEOTIDE SEQUENCE [LARGE SCALE GENOMIC DNA]</scope>
    <source>
        <strain evidence="8">CECT 7706</strain>
    </source>
</reference>
<dbReference type="InterPro" id="IPR009015">
    <property type="entry name" value="Fucose_isomerase_N/cen_sf"/>
</dbReference>
<dbReference type="InterPro" id="IPR015888">
    <property type="entry name" value="Fuc_isomerase_C"/>
</dbReference>
<accession>A0ABT8C9S2</accession>
<name>A0ABT8C9S2_9BACT</name>
<comment type="caution">
    <text evidence="7">The sequence shown here is derived from an EMBL/GenBank/DDBJ whole genome shotgun (WGS) entry which is preliminary data.</text>
</comment>
<dbReference type="SUPFAM" id="SSF50443">
    <property type="entry name" value="FucI/AraA C-terminal domain-like"/>
    <property type="match status" value="1"/>
</dbReference>
<evidence type="ECO:0000313" key="8">
    <source>
        <dbReference type="Proteomes" id="UP001236663"/>
    </source>
</evidence>
<dbReference type="PANTHER" id="PTHR38464">
    <property type="entry name" value="L-ARABINOSE ISOMERASE"/>
    <property type="match status" value="1"/>
</dbReference>
<evidence type="ECO:0000313" key="7">
    <source>
        <dbReference type="EMBL" id="MDN3688515.1"/>
    </source>
</evidence>
<dbReference type="InterPro" id="IPR003762">
    <property type="entry name" value="Lara_isomerase"/>
</dbReference>
<evidence type="ECO:0000256" key="3">
    <source>
        <dbReference type="ARBA" id="ARBA00023211"/>
    </source>
</evidence>
<evidence type="ECO:0000256" key="2">
    <source>
        <dbReference type="ARBA" id="ARBA00022935"/>
    </source>
</evidence>
<keyword evidence="2" id="KW-0054">Arabinose catabolism</keyword>
<evidence type="ECO:0000256" key="5">
    <source>
        <dbReference type="ARBA" id="ARBA00023277"/>
    </source>
</evidence>
<dbReference type="Pfam" id="PF02952">
    <property type="entry name" value="Fucose_iso_C"/>
    <property type="match status" value="1"/>
</dbReference>
<keyword evidence="5" id="KW-0119">Carbohydrate metabolism</keyword>